<evidence type="ECO:0000259" key="1">
    <source>
        <dbReference type="PROSITE" id="PS50048"/>
    </source>
</evidence>
<evidence type="ECO:0000313" key="2">
    <source>
        <dbReference type="EMBL" id="CAG8502863.1"/>
    </source>
</evidence>
<proteinExistence type="predicted"/>
<dbReference type="Pfam" id="PF00172">
    <property type="entry name" value="Zn_clus"/>
    <property type="match status" value="1"/>
</dbReference>
<sequence>MSYSSQRRGPYATKACTNCRKKHLKCSEGVICANCASHNLQCIYVKSNKKRGPRTVNRSIYVLESNFDEAASIEQEHISTEYQFNTLIPSYIIEEPQPIQNDFFLNQVDIDTNYIMPNSNSSANYSNTFSLLNNPFPSSIVSNLYYSFGSF</sequence>
<dbReference type="Proteomes" id="UP000789901">
    <property type="component" value="Unassembled WGS sequence"/>
</dbReference>
<comment type="caution">
    <text evidence="2">The sequence shown here is derived from an EMBL/GenBank/DDBJ whole genome shotgun (WGS) entry which is preliminary data.</text>
</comment>
<dbReference type="PROSITE" id="PS00463">
    <property type="entry name" value="ZN2_CY6_FUNGAL_1"/>
    <property type="match status" value="1"/>
</dbReference>
<feature type="domain" description="Zn(2)-C6 fungal-type" evidence="1">
    <location>
        <begin position="15"/>
        <end position="44"/>
    </location>
</feature>
<dbReference type="CDD" id="cd00067">
    <property type="entry name" value="GAL4"/>
    <property type="match status" value="1"/>
</dbReference>
<keyword evidence="3" id="KW-1185">Reference proteome</keyword>
<dbReference type="PROSITE" id="PS50048">
    <property type="entry name" value="ZN2_CY6_FUNGAL_2"/>
    <property type="match status" value="1"/>
</dbReference>
<dbReference type="InterPro" id="IPR001138">
    <property type="entry name" value="Zn2Cys6_DnaBD"/>
</dbReference>
<dbReference type="Gene3D" id="4.10.240.10">
    <property type="entry name" value="Zn(2)-C6 fungal-type DNA-binding domain"/>
    <property type="match status" value="1"/>
</dbReference>
<name>A0ABM8W1S4_GIGMA</name>
<dbReference type="PANTHER" id="PTHR47431">
    <property type="entry name" value="ZN(II)2CYS6 TRANSCRIPTION FACTOR (EUROFUNG)-RELATED"/>
    <property type="match status" value="1"/>
</dbReference>
<protein>
    <submittedName>
        <fullName evidence="2">9225_t:CDS:1</fullName>
    </submittedName>
</protein>
<dbReference type="EMBL" id="CAJVQB010000702">
    <property type="protein sequence ID" value="CAG8502863.1"/>
    <property type="molecule type" value="Genomic_DNA"/>
</dbReference>
<gene>
    <name evidence="2" type="ORF">GMARGA_LOCUS2289</name>
</gene>
<reference evidence="2 3" key="1">
    <citation type="submission" date="2021-06" db="EMBL/GenBank/DDBJ databases">
        <authorList>
            <person name="Kallberg Y."/>
            <person name="Tangrot J."/>
            <person name="Rosling A."/>
        </authorList>
    </citation>
    <scope>NUCLEOTIDE SEQUENCE [LARGE SCALE GENOMIC DNA]</scope>
    <source>
        <strain evidence="2 3">120-4 pot B 10/14</strain>
    </source>
</reference>
<organism evidence="2 3">
    <name type="scientific">Gigaspora margarita</name>
    <dbReference type="NCBI Taxonomy" id="4874"/>
    <lineage>
        <taxon>Eukaryota</taxon>
        <taxon>Fungi</taxon>
        <taxon>Fungi incertae sedis</taxon>
        <taxon>Mucoromycota</taxon>
        <taxon>Glomeromycotina</taxon>
        <taxon>Glomeromycetes</taxon>
        <taxon>Diversisporales</taxon>
        <taxon>Gigasporaceae</taxon>
        <taxon>Gigaspora</taxon>
    </lineage>
</organism>
<dbReference type="PANTHER" id="PTHR47431:SF1">
    <property type="entry name" value="ZN(II)2CYS6 TRANSCRIPTION FACTOR (EUROFUNG)"/>
    <property type="match status" value="1"/>
</dbReference>
<dbReference type="SMART" id="SM00066">
    <property type="entry name" value="GAL4"/>
    <property type="match status" value="1"/>
</dbReference>
<dbReference type="SUPFAM" id="SSF57701">
    <property type="entry name" value="Zn2/Cys6 DNA-binding domain"/>
    <property type="match status" value="1"/>
</dbReference>
<accession>A0ABM8W1S4</accession>
<dbReference type="InterPro" id="IPR036864">
    <property type="entry name" value="Zn2-C6_fun-type_DNA-bd_sf"/>
</dbReference>
<evidence type="ECO:0000313" key="3">
    <source>
        <dbReference type="Proteomes" id="UP000789901"/>
    </source>
</evidence>